<reference evidence="1" key="1">
    <citation type="submission" date="2022-07" db="EMBL/GenBank/DDBJ databases">
        <title>Genome Sequence of Phlebia brevispora.</title>
        <authorList>
            <person name="Buettner E."/>
        </authorList>
    </citation>
    <scope>NUCLEOTIDE SEQUENCE</scope>
    <source>
        <strain evidence="1">MPL23</strain>
    </source>
</reference>
<name>A0ACC1T819_9APHY</name>
<comment type="caution">
    <text evidence="1">The sequence shown here is derived from an EMBL/GenBank/DDBJ whole genome shotgun (WGS) entry which is preliminary data.</text>
</comment>
<proteinExistence type="predicted"/>
<organism evidence="1 2">
    <name type="scientific">Phlebia brevispora</name>
    <dbReference type="NCBI Taxonomy" id="194682"/>
    <lineage>
        <taxon>Eukaryota</taxon>
        <taxon>Fungi</taxon>
        <taxon>Dikarya</taxon>
        <taxon>Basidiomycota</taxon>
        <taxon>Agaricomycotina</taxon>
        <taxon>Agaricomycetes</taxon>
        <taxon>Polyporales</taxon>
        <taxon>Meruliaceae</taxon>
        <taxon>Phlebia</taxon>
    </lineage>
</organism>
<keyword evidence="2" id="KW-1185">Reference proteome</keyword>
<gene>
    <name evidence="1" type="ORF">NM688_g2592</name>
</gene>
<accession>A0ACC1T819</accession>
<dbReference type="Proteomes" id="UP001148662">
    <property type="component" value="Unassembled WGS sequence"/>
</dbReference>
<sequence length="459" mass="51998">MSNNAEPSLPALEEFIESLCLSDGRAEVEGSGSTVKFGNMAKAGVYAIPNIHHANGPLSTYDVDNTNSHCRKIVTHLRDMQKTLSNVFSVNAPARIRIAVESKDTIELSQVTTQEDVAHAHLAIILRFVFNGIKLDKNTEYSPIEFDVAAQSESQPGGKRKSQRIKAKKMTFDLPIPSRTRPGATPEQRMETLRNIETWIRTLQLISEPDPEAEKSELTVQLLVGSTLRHIVKLTGTNVLNNRKMKYPKPTQMSLKDKSGETMPDMATVPIVDEAYVQTLNEPQRTVAQQLLQPIIHLGEAKRAATGVDVNATDNSPHYTVQMAMAVYPSLITLILLFLRGKKYTPSIKELPKDFFIFTYYYDHKRLILYAHFPYYRNAKRAHEKGWRFVQVEILDFELAKPDEDLGLSDENARKRLVFTIVSQIMRQHIKKLNALFTSKEYKDIVRDITVVEETLDSE</sequence>
<dbReference type="EMBL" id="JANHOG010000334">
    <property type="protein sequence ID" value="KAJ3555413.1"/>
    <property type="molecule type" value="Genomic_DNA"/>
</dbReference>
<protein>
    <submittedName>
        <fullName evidence="1">Uncharacterized protein</fullName>
    </submittedName>
</protein>
<evidence type="ECO:0000313" key="1">
    <source>
        <dbReference type="EMBL" id="KAJ3555413.1"/>
    </source>
</evidence>
<evidence type="ECO:0000313" key="2">
    <source>
        <dbReference type="Proteomes" id="UP001148662"/>
    </source>
</evidence>